<dbReference type="AlphaFoldDB" id="A0AAQ3WB69"/>
<protein>
    <recommendedName>
        <fullName evidence="1">Putative adhesive domain-containing protein</fullName>
    </recommendedName>
</protein>
<accession>A0AAQ3WB69</accession>
<sequence>MKRFYRSKVSLVGVTILLAAAIIPSSLPFIGDKTQYEVSAMEAASPADLADVSILKGTQLSSNNGTVINDGVKLEKNADSTYNLDLSFKGTAVADVGLASPKVIVFAIPEELRGKINGPILINANAKLLPIVPGDVPVVKDLVLKVGGLVTRLLGLAKPLGLQLDSLEKAFEGLNSLQDLGSYQATVEGQLSPDGKYVMVDFTDGLGQYVRTTYAKLFDPLKEAVAGLKFTGLLAILNPVLELLKPVVNSLLDLVGKIANGTSDVLTQALQANVLGDVDFNFTTKVLDVTAEKAKVTAMAVNKPVIDLELLNTIHANGDAINLYFDKVEEDPLVDYPIAQPNVEDVKEGMASLSGSVVIAKPSPDGITFKAKAELPNGTILSETVNEDGTFVIPFGDYEPKGNDQLKIVIEATVGKYSKNGEPTIKQVIADPFVNYPIAKPIVGDIVEGVTSLNGNVVINQPIPEDVTFKAKVELPNGTRLTGSVDGTGNFTILFGDYRPQSNDQLNIVIEASNGKQTKVSEPTIKQVIADPFIHYVVAKPVTADILEGMPSLKGKVDLTQPVPNGVTFIAKVVLPDDTSLTGLINEDGSFTIPFGKYQPQGNDQLKVVVEASDGKRTKISEPEIKQVILDPLKSYQVPKPQFKTVNEASKFITGSVDTKNAPTGTELFIQVQFLDGSSRKVAIEKDGTYSISVADKNLKEGNPLRLVTIAEHPLSFTGKNSESVVFAVGKIPSLEGYVVSTPIVMPIFVGDTMIKGSVKIVNPPEGTQFKVRVRFPGNVYEESPVNSDGTFTLDISSRQLTAGTSITFNTTATLGTETASSGRTIVSVGAK</sequence>
<evidence type="ECO:0000259" key="1">
    <source>
        <dbReference type="Pfam" id="PF20609"/>
    </source>
</evidence>
<dbReference type="RefSeq" id="WP_086311995.1">
    <property type="nucleotide sequence ID" value="NZ_CP147244.1"/>
</dbReference>
<feature type="domain" description="Putative adhesive" evidence="1">
    <location>
        <begin position="47"/>
        <end position="316"/>
    </location>
</feature>
<organism evidence="2 3">
    <name type="scientific">Candidatus Enterococcus palustris</name>
    <dbReference type="NCBI Taxonomy" id="1834189"/>
    <lineage>
        <taxon>Bacteria</taxon>
        <taxon>Bacillati</taxon>
        <taxon>Bacillota</taxon>
        <taxon>Bacilli</taxon>
        <taxon>Lactobacillales</taxon>
        <taxon>Enterococcaceae</taxon>
        <taxon>Enterococcus</taxon>
    </lineage>
</organism>
<keyword evidence="3" id="KW-1185">Reference proteome</keyword>
<evidence type="ECO:0000313" key="2">
    <source>
        <dbReference type="EMBL" id="WYK02098.1"/>
    </source>
</evidence>
<reference evidence="2" key="1">
    <citation type="submission" date="2017-05" db="EMBL/GenBank/DDBJ databases">
        <authorList>
            <consortium name="The Broad Institute Genomics Platform"/>
            <consortium name="The Broad Institute Genomic Center for Infectious Diseases"/>
            <person name="Earl A."/>
            <person name="Manson A."/>
            <person name="Schwartman J."/>
            <person name="Gilmore M."/>
            <person name="Abouelleil A."/>
            <person name="Cao P."/>
            <person name="Chapman S."/>
            <person name="Cusick C."/>
            <person name="Shea T."/>
            <person name="Young S."/>
            <person name="Neafsey D."/>
            <person name="Nusbaum C."/>
            <person name="Birren B."/>
        </authorList>
    </citation>
    <scope>NUCLEOTIDE SEQUENCE</scope>
    <source>
        <strain evidence="2">7F3_DIV0205</strain>
    </source>
</reference>
<dbReference type="InterPro" id="IPR046762">
    <property type="entry name" value="pAdhesive_17"/>
</dbReference>
<reference evidence="2" key="2">
    <citation type="submission" date="2024-03" db="EMBL/GenBank/DDBJ databases">
        <title>The Genome Sequence of Enterococcus sp. DIV0205d.</title>
        <authorList>
            <consortium name="The Broad Institute Genomics Platform"/>
            <consortium name="The Broad Institute Microbial Omics Core"/>
            <consortium name="The Broad Institute Genomic Center for Infectious Diseases"/>
            <person name="Earl A."/>
            <person name="Manson A."/>
            <person name="Gilmore M."/>
            <person name="Schwartman J."/>
            <person name="Shea T."/>
            <person name="Abouelleil A."/>
            <person name="Cao P."/>
            <person name="Chapman S."/>
            <person name="Cusick C."/>
            <person name="Young S."/>
            <person name="Neafsey D."/>
            <person name="Nusbaum C."/>
            <person name="Birren B."/>
        </authorList>
    </citation>
    <scope>NUCLEOTIDE SEQUENCE</scope>
    <source>
        <strain evidence="2">7F3_DIV0205</strain>
    </source>
</reference>
<gene>
    <name evidence="2" type="ORF">A5821_003241</name>
</gene>
<dbReference type="Proteomes" id="UP000194948">
    <property type="component" value="Chromosome"/>
</dbReference>
<evidence type="ECO:0000313" key="3">
    <source>
        <dbReference type="Proteomes" id="UP000194948"/>
    </source>
</evidence>
<name>A0AAQ3WB69_9ENTE</name>
<dbReference type="EMBL" id="CP147244">
    <property type="protein sequence ID" value="WYK02098.1"/>
    <property type="molecule type" value="Genomic_DNA"/>
</dbReference>
<dbReference type="Pfam" id="PF20609">
    <property type="entry name" value="pAdhesive_17"/>
    <property type="match status" value="1"/>
</dbReference>
<proteinExistence type="predicted"/>